<name>I7BC07_PSEPT</name>
<dbReference type="PATRIC" id="fig|1196325.3.peg.3153"/>
<accession>I7BC07</accession>
<dbReference type="AlphaFoldDB" id="I7BC07"/>
<organism evidence="1 2">
    <name type="scientific">Pseudomonas putida (strain DOT-T1E)</name>
    <dbReference type="NCBI Taxonomy" id="1196325"/>
    <lineage>
        <taxon>Bacteria</taxon>
        <taxon>Pseudomonadati</taxon>
        <taxon>Pseudomonadota</taxon>
        <taxon>Gammaproteobacteria</taxon>
        <taxon>Pseudomonadales</taxon>
        <taxon>Pseudomonadaceae</taxon>
        <taxon>Pseudomonas</taxon>
    </lineage>
</organism>
<reference evidence="2" key="1">
    <citation type="journal article" date="2013" name="Microb. Biotechnol.">
        <title>Metabolic potential of the organic-solvent tolerant Pseudomonas putida DOT-T1E deduced from its annotated genome.</title>
        <authorList>
            <person name="Udaondo Z."/>
            <person name="Molina L."/>
            <person name="Daniels C."/>
            <person name="Gomez M.J."/>
            <person name="Molina-Henares M.A."/>
            <person name="Matilla M.A."/>
            <person name="Roca A."/>
            <person name="Fernandez M."/>
            <person name="Duque E."/>
            <person name="Segura A."/>
            <person name="Ramos J.L."/>
        </authorList>
    </citation>
    <scope>NUCLEOTIDE SEQUENCE [LARGE SCALE GENOMIC DNA]</scope>
    <source>
        <strain evidence="2">DOT-T1E</strain>
    </source>
</reference>
<dbReference type="RefSeq" id="WP_014860724.1">
    <property type="nucleotide sequence ID" value="NC_018220.1"/>
</dbReference>
<dbReference type="EMBL" id="CP003734">
    <property type="protein sequence ID" value="AFO49023.1"/>
    <property type="molecule type" value="Genomic_DNA"/>
</dbReference>
<dbReference type="Proteomes" id="UP000006503">
    <property type="component" value="Chromosome"/>
</dbReference>
<dbReference type="HOGENOM" id="CLU_391219_0_0_6"/>
<proteinExistence type="predicted"/>
<protein>
    <submittedName>
        <fullName evidence="1">Uncharacterized protein</fullName>
    </submittedName>
</protein>
<evidence type="ECO:0000313" key="1">
    <source>
        <dbReference type="EMBL" id="AFO49023.1"/>
    </source>
</evidence>
<dbReference type="KEGG" id="ppx:T1E_3186"/>
<sequence length="691" mass="77198">MLTCKITDTEMIFEWPDEAAVKGTQTYTCSRGSDHTLAQTRKFAQCVINICARLSPNSYNNVFRGLQVIISTLTTNLWPAHNDKNGWQNIIIMMYEKALQRQDQSLGTKITYWSAAERILKELSRIGVIAPSVVIPNTKQNTISGEQATPPLGYKTKKIKTAKSTEDILPKKFMIERDLDEPDDLYLSRFRSELESNLAIVSNALKGYWEEMRATHAIGNSLIESLPIEEREKVISNNGISDSGEHVCAPSNPNALSWFLALAKHQFESGKINAISVQELTRNSFGVSSGRLYDLFREAKSICPNKYINSKMSGEYVSRLTGLLSLVDCNAATALLVINNPVFTADSLASADLYMENGDCYVQVDMEQGQVRFSVSKPRARARKVAHFNKLSREVLSDIIECTSSLRLILRKKKNRNWRRLFLYMNSRTPANRPNKVSNNNKDKNSLINRLAVDLNAIHTPVDLSLSVLRATVGIITFLRTGSLAVTSMILGNSIEVTESNYVPRWLVRRFGNRTLRILAQKLIVVATHGHPWAQAASDFLHSDDLHRFIVRILNEATGNDPFAVVARKKLGGNSGKTDFKKPVKGELHFHTHPEILAALYSYEKKVATLPVDEQIRIDADTGLSHQAVCSIARLSRLAAELDIDAASEDEVQIALNFAGDSLDELKAAHNQALKEVSYYDAIFINADSPR</sequence>
<evidence type="ECO:0000313" key="2">
    <source>
        <dbReference type="Proteomes" id="UP000006503"/>
    </source>
</evidence>
<gene>
    <name evidence="1" type="ordered locus">T1E_3186</name>
</gene>